<proteinExistence type="predicted"/>
<dbReference type="OrthoDB" id="2318054at2759"/>
<dbReference type="InterPro" id="IPR032675">
    <property type="entry name" value="LRR_dom_sf"/>
</dbReference>
<reference evidence="1 2" key="1">
    <citation type="journal article" date="2019" name="Environ. Microbiol.">
        <title>At the nexus of three kingdoms: the genome of the mycorrhizal fungus Gigaspora margarita provides insights into plant, endobacterial and fungal interactions.</title>
        <authorList>
            <person name="Venice F."/>
            <person name="Ghignone S."/>
            <person name="Salvioli di Fossalunga A."/>
            <person name="Amselem J."/>
            <person name="Novero M."/>
            <person name="Xianan X."/>
            <person name="Sedzielewska Toro K."/>
            <person name="Morin E."/>
            <person name="Lipzen A."/>
            <person name="Grigoriev I.V."/>
            <person name="Henrissat B."/>
            <person name="Martin F.M."/>
            <person name="Bonfante P."/>
        </authorList>
    </citation>
    <scope>NUCLEOTIDE SEQUENCE [LARGE SCALE GENOMIC DNA]</scope>
    <source>
        <strain evidence="1 2">BEG34</strain>
    </source>
</reference>
<dbReference type="EMBL" id="WTPW01000328">
    <property type="protein sequence ID" value="KAF0522439.1"/>
    <property type="molecule type" value="Genomic_DNA"/>
</dbReference>
<protein>
    <recommendedName>
        <fullName evidence="3">F-box domain-containing protein</fullName>
    </recommendedName>
</protein>
<name>A0A8H4AQH8_GIGMA</name>
<evidence type="ECO:0008006" key="3">
    <source>
        <dbReference type="Google" id="ProtNLM"/>
    </source>
</evidence>
<evidence type="ECO:0000313" key="1">
    <source>
        <dbReference type="EMBL" id="KAF0522439.1"/>
    </source>
</evidence>
<organism evidence="1 2">
    <name type="scientific">Gigaspora margarita</name>
    <dbReference type="NCBI Taxonomy" id="4874"/>
    <lineage>
        <taxon>Eukaryota</taxon>
        <taxon>Fungi</taxon>
        <taxon>Fungi incertae sedis</taxon>
        <taxon>Mucoromycota</taxon>
        <taxon>Glomeromycotina</taxon>
        <taxon>Glomeromycetes</taxon>
        <taxon>Diversisporales</taxon>
        <taxon>Gigasporaceae</taxon>
        <taxon>Gigaspora</taxon>
    </lineage>
</organism>
<dbReference type="Gene3D" id="3.80.10.10">
    <property type="entry name" value="Ribonuclease Inhibitor"/>
    <property type="match status" value="1"/>
</dbReference>
<dbReference type="Proteomes" id="UP000439903">
    <property type="component" value="Unassembled WGS sequence"/>
</dbReference>
<accession>A0A8H4AQH8</accession>
<dbReference type="SUPFAM" id="SSF52047">
    <property type="entry name" value="RNI-like"/>
    <property type="match status" value="1"/>
</dbReference>
<gene>
    <name evidence="1" type="ORF">F8M41_015542</name>
</gene>
<keyword evidence="2" id="KW-1185">Reference proteome</keyword>
<sequence>MSSSSLPILPIECIGRIIEYQTDHKTLYSCLLLNRQCCRITAPILWSDPNFKNGKFFGILILRLNDFEKSFIPNIERLIPPDNELLFDYLTFVTKISEDLNDSINKWLELESEDNFYYIMMFLRTCNNLKKLEFKGNGRELALDLRKLFFNTLNQNNTLTPLSLINLPLGNGEEIGITRLLKKATLNDLCLSNNQFGGQTGKRFAKYLENILLYFIKYFK</sequence>
<evidence type="ECO:0000313" key="2">
    <source>
        <dbReference type="Proteomes" id="UP000439903"/>
    </source>
</evidence>
<dbReference type="AlphaFoldDB" id="A0A8H4AQH8"/>
<comment type="caution">
    <text evidence="1">The sequence shown here is derived from an EMBL/GenBank/DDBJ whole genome shotgun (WGS) entry which is preliminary data.</text>
</comment>